<protein>
    <submittedName>
        <fullName evidence="3">Type II toxin-antitoxin system ParD family antitoxin</fullName>
    </submittedName>
</protein>
<dbReference type="EMBL" id="JAGJCF010000027">
    <property type="protein sequence ID" value="MBP0618195.1"/>
    <property type="molecule type" value="Genomic_DNA"/>
</dbReference>
<accession>A0ABS4BN83</accession>
<name>A0ABS4BN83_9HYPH</name>
<evidence type="ECO:0000313" key="4">
    <source>
        <dbReference type="Proteomes" id="UP000678276"/>
    </source>
</evidence>
<dbReference type="PANTHER" id="PTHR36582:SF2">
    <property type="entry name" value="ANTITOXIN PARD"/>
    <property type="match status" value="1"/>
</dbReference>
<comment type="similarity">
    <text evidence="1">Belongs to the ParD antitoxin family.</text>
</comment>
<evidence type="ECO:0000256" key="1">
    <source>
        <dbReference type="ARBA" id="ARBA00008580"/>
    </source>
</evidence>
<keyword evidence="2" id="KW-1277">Toxin-antitoxin system</keyword>
<comment type="caution">
    <text evidence="3">The sequence shown here is derived from an EMBL/GenBank/DDBJ whole genome shotgun (WGS) entry which is preliminary data.</text>
</comment>
<dbReference type="RefSeq" id="WP_209597697.1">
    <property type="nucleotide sequence ID" value="NZ_JAGJCF010000027.1"/>
</dbReference>
<dbReference type="InterPro" id="IPR010985">
    <property type="entry name" value="Ribbon_hlx_hlx"/>
</dbReference>
<reference evidence="3 4" key="1">
    <citation type="submission" date="2021-04" db="EMBL/GenBank/DDBJ databases">
        <title>Whole genome sequence of Jiella sp. KSK16Y-1.</title>
        <authorList>
            <person name="Tuo L."/>
        </authorList>
    </citation>
    <scope>NUCLEOTIDE SEQUENCE [LARGE SCALE GENOMIC DNA]</scope>
    <source>
        <strain evidence="3 4">KSK16Y-1</strain>
    </source>
</reference>
<dbReference type="InterPro" id="IPR038296">
    <property type="entry name" value="ParD_sf"/>
</dbReference>
<dbReference type="SUPFAM" id="SSF47598">
    <property type="entry name" value="Ribbon-helix-helix"/>
    <property type="match status" value="1"/>
</dbReference>
<dbReference type="Gene3D" id="6.10.10.120">
    <property type="entry name" value="Antitoxin ParD1-like"/>
    <property type="match status" value="1"/>
</dbReference>
<dbReference type="PANTHER" id="PTHR36582">
    <property type="entry name" value="ANTITOXIN PARD"/>
    <property type="match status" value="1"/>
</dbReference>
<keyword evidence="4" id="KW-1185">Reference proteome</keyword>
<evidence type="ECO:0000256" key="2">
    <source>
        <dbReference type="ARBA" id="ARBA00022649"/>
    </source>
</evidence>
<organism evidence="3 4">
    <name type="scientific">Jiella mangrovi</name>
    <dbReference type="NCBI Taxonomy" id="2821407"/>
    <lineage>
        <taxon>Bacteria</taxon>
        <taxon>Pseudomonadati</taxon>
        <taxon>Pseudomonadota</taxon>
        <taxon>Alphaproteobacteria</taxon>
        <taxon>Hyphomicrobiales</taxon>
        <taxon>Aurantimonadaceae</taxon>
        <taxon>Jiella</taxon>
    </lineage>
</organism>
<dbReference type="InterPro" id="IPR022789">
    <property type="entry name" value="ParD"/>
</dbReference>
<dbReference type="NCBIfam" id="TIGR02606">
    <property type="entry name" value="antidote_CC2985"/>
    <property type="match status" value="1"/>
</dbReference>
<dbReference type="Proteomes" id="UP000678276">
    <property type="component" value="Unassembled WGS sequence"/>
</dbReference>
<gene>
    <name evidence="3" type="ORF">J6595_21655</name>
</gene>
<sequence length="85" mass="9507">MATMTVFLSSDLKTWVESQVKSGQYDDAGDYVRELIRLDHARAEARLDLQQIVDNALASGISEKGPDELLAEARARFRQASDHDL</sequence>
<proteinExistence type="inferred from homology"/>
<evidence type="ECO:0000313" key="3">
    <source>
        <dbReference type="EMBL" id="MBP0618195.1"/>
    </source>
</evidence>